<evidence type="ECO:0000313" key="2">
    <source>
        <dbReference type="Proteomes" id="UP001300502"/>
    </source>
</evidence>
<name>A0AAV9IL96_9RHOD</name>
<keyword evidence="2" id="KW-1185">Reference proteome</keyword>
<dbReference type="Proteomes" id="UP001300502">
    <property type="component" value="Unassembled WGS sequence"/>
</dbReference>
<dbReference type="AlphaFoldDB" id="A0AAV9IL96"/>
<reference evidence="1 2" key="1">
    <citation type="submission" date="2022-07" db="EMBL/GenBank/DDBJ databases">
        <title>Genome-wide signatures of adaptation to extreme environments.</title>
        <authorList>
            <person name="Cho C.H."/>
            <person name="Yoon H.S."/>
        </authorList>
    </citation>
    <scope>NUCLEOTIDE SEQUENCE [LARGE SCALE GENOMIC DNA]</scope>
    <source>
        <strain evidence="1 2">108.79 E11</strain>
    </source>
</reference>
<organism evidence="1 2">
    <name type="scientific">Galdieria yellowstonensis</name>
    <dbReference type="NCBI Taxonomy" id="3028027"/>
    <lineage>
        <taxon>Eukaryota</taxon>
        <taxon>Rhodophyta</taxon>
        <taxon>Bangiophyceae</taxon>
        <taxon>Galdieriales</taxon>
        <taxon>Galdieriaceae</taxon>
        <taxon>Galdieria</taxon>
    </lineage>
</organism>
<evidence type="ECO:0000313" key="1">
    <source>
        <dbReference type="EMBL" id="KAK4528232.1"/>
    </source>
</evidence>
<proteinExistence type="predicted"/>
<sequence>MYVKVKRHKKIYFIFCEPNDSIAVIKTEVSKLSDIPVENIELWKKIPTAPVNTQEQPQYSKTSRGGFQRLEKTVQEEGIVNGETLYLTFGTDDYTDIEVTPFEH</sequence>
<dbReference type="InterPro" id="IPR029071">
    <property type="entry name" value="Ubiquitin-like_domsf"/>
</dbReference>
<comment type="caution">
    <text evidence="1">The sequence shown here is derived from an EMBL/GenBank/DDBJ whole genome shotgun (WGS) entry which is preliminary data.</text>
</comment>
<evidence type="ECO:0008006" key="3">
    <source>
        <dbReference type="Google" id="ProtNLM"/>
    </source>
</evidence>
<dbReference type="SUPFAM" id="SSF54236">
    <property type="entry name" value="Ubiquitin-like"/>
    <property type="match status" value="1"/>
</dbReference>
<gene>
    <name evidence="1" type="ORF">GAYE_SCF53G6167</name>
</gene>
<accession>A0AAV9IL96</accession>
<protein>
    <recommendedName>
        <fullName evidence="3">Ubiquitin-like domain-containing protein</fullName>
    </recommendedName>
</protein>
<dbReference type="Gene3D" id="3.10.20.90">
    <property type="entry name" value="Phosphatidylinositol 3-kinase Catalytic Subunit, Chain A, domain 1"/>
    <property type="match status" value="1"/>
</dbReference>
<dbReference type="EMBL" id="JANCYU010000061">
    <property type="protein sequence ID" value="KAK4528232.1"/>
    <property type="molecule type" value="Genomic_DNA"/>
</dbReference>